<dbReference type="PANTHER" id="PTHR43744">
    <property type="entry name" value="ABC TRANSPORTER PERMEASE PROTEIN MG189-RELATED-RELATED"/>
    <property type="match status" value="1"/>
</dbReference>
<dbReference type="PANTHER" id="PTHR43744:SF12">
    <property type="entry name" value="ABC TRANSPORTER PERMEASE PROTEIN MG189-RELATED"/>
    <property type="match status" value="1"/>
</dbReference>
<reference evidence="9 10" key="1">
    <citation type="submission" date="2019-02" db="EMBL/GenBank/DDBJ databases">
        <title>Thermus sp. a novel from hot spring.</title>
        <authorList>
            <person name="Zhao Z."/>
        </authorList>
    </citation>
    <scope>NUCLEOTIDE SEQUENCE [LARGE SCALE GENOMIC DNA]</scope>
    <source>
        <strain evidence="9 10">CFH 72773T</strain>
    </source>
</reference>
<feature type="transmembrane region" description="Helical" evidence="7">
    <location>
        <begin position="217"/>
        <end position="238"/>
    </location>
</feature>
<dbReference type="OrthoDB" id="26902at2"/>
<dbReference type="CDD" id="cd06261">
    <property type="entry name" value="TM_PBP2"/>
    <property type="match status" value="1"/>
</dbReference>
<evidence type="ECO:0000256" key="7">
    <source>
        <dbReference type="RuleBase" id="RU363032"/>
    </source>
</evidence>
<evidence type="ECO:0000256" key="1">
    <source>
        <dbReference type="ARBA" id="ARBA00004651"/>
    </source>
</evidence>
<dbReference type="EMBL" id="SIJL01000001">
    <property type="protein sequence ID" value="TBH21960.1"/>
    <property type="molecule type" value="Genomic_DNA"/>
</dbReference>
<evidence type="ECO:0000313" key="9">
    <source>
        <dbReference type="EMBL" id="TBH21960.1"/>
    </source>
</evidence>
<dbReference type="GO" id="GO:0055085">
    <property type="term" value="P:transmembrane transport"/>
    <property type="evidence" value="ECO:0007669"/>
    <property type="project" value="InterPro"/>
</dbReference>
<comment type="similarity">
    <text evidence="7">Belongs to the binding-protein-dependent transport system permease family.</text>
</comment>
<evidence type="ECO:0000256" key="4">
    <source>
        <dbReference type="ARBA" id="ARBA00022692"/>
    </source>
</evidence>
<dbReference type="InterPro" id="IPR000515">
    <property type="entry name" value="MetI-like"/>
</dbReference>
<evidence type="ECO:0000256" key="6">
    <source>
        <dbReference type="ARBA" id="ARBA00023136"/>
    </source>
</evidence>
<gene>
    <name evidence="9" type="ORF">ETP66_00910</name>
</gene>
<dbReference type="Pfam" id="PF00528">
    <property type="entry name" value="BPD_transp_1"/>
    <property type="match status" value="1"/>
</dbReference>
<dbReference type="SUPFAM" id="SSF161098">
    <property type="entry name" value="MetI-like"/>
    <property type="match status" value="1"/>
</dbReference>
<feature type="transmembrane region" description="Helical" evidence="7">
    <location>
        <begin position="159"/>
        <end position="184"/>
    </location>
</feature>
<dbReference type="Gene3D" id="1.10.3720.10">
    <property type="entry name" value="MetI-like"/>
    <property type="match status" value="1"/>
</dbReference>
<dbReference type="Proteomes" id="UP000292858">
    <property type="component" value="Unassembled WGS sequence"/>
</dbReference>
<dbReference type="GO" id="GO:0005886">
    <property type="term" value="C:plasma membrane"/>
    <property type="evidence" value="ECO:0007669"/>
    <property type="project" value="UniProtKB-SubCell"/>
</dbReference>
<keyword evidence="3" id="KW-1003">Cell membrane</keyword>
<comment type="subcellular location">
    <subcellularLocation>
        <location evidence="1 7">Cell membrane</location>
        <topology evidence="1 7">Multi-pass membrane protein</topology>
    </subcellularLocation>
</comment>
<comment type="caution">
    <text evidence="9">The sequence shown here is derived from an EMBL/GenBank/DDBJ whole genome shotgun (WGS) entry which is preliminary data.</text>
</comment>
<protein>
    <submittedName>
        <fullName evidence="9">Carbohydrate ABC transporter permease</fullName>
    </submittedName>
</protein>
<keyword evidence="2 7" id="KW-0813">Transport</keyword>
<keyword evidence="6 7" id="KW-0472">Membrane</keyword>
<keyword evidence="4 7" id="KW-0812">Transmembrane</keyword>
<keyword evidence="5 7" id="KW-1133">Transmembrane helix</keyword>
<evidence type="ECO:0000259" key="8">
    <source>
        <dbReference type="PROSITE" id="PS50928"/>
    </source>
</evidence>
<evidence type="ECO:0000313" key="10">
    <source>
        <dbReference type="Proteomes" id="UP000292858"/>
    </source>
</evidence>
<evidence type="ECO:0000256" key="2">
    <source>
        <dbReference type="ARBA" id="ARBA00022448"/>
    </source>
</evidence>
<dbReference type="PROSITE" id="PS50928">
    <property type="entry name" value="ABC_TM1"/>
    <property type="match status" value="1"/>
</dbReference>
<feature type="domain" description="ABC transmembrane type-1" evidence="8">
    <location>
        <begin position="49"/>
        <end position="238"/>
    </location>
</feature>
<proteinExistence type="inferred from homology"/>
<name>A0A4V2IVD4_9DEIN</name>
<dbReference type="InterPro" id="IPR035906">
    <property type="entry name" value="MetI-like_sf"/>
</dbReference>
<feature type="transmembrane region" description="Helical" evidence="7">
    <location>
        <begin position="45"/>
        <end position="72"/>
    </location>
</feature>
<sequence length="253" mass="28768">MLLPFIWMVSAAFKPLDEVIRVPPTWLPERPTLDNFTQGFGQFPFWRYFFNSLVVSGIVVLGVLFTSTTAGYAFAKFSFPGRDFLFILFLASLMVPFQVRMIPLFLLTDRLGLVDTLAGVAYPWLFDAFGVFLMRQFIRTIPDELIEAARIDGASEPRIFFTVILPLVRPAVAALAIFTFVASWEEFLWPLIVSNSDRSRTLPVGLQVFNEQYGANIHWQMAVALVASLPMIFLFLFFQRQFIRGITLTGLKG</sequence>
<accession>A0A4V2IVD4</accession>
<organism evidence="9 10">
    <name type="scientific">Thermus thermamylovorans</name>
    <dbReference type="NCBI Taxonomy" id="2509362"/>
    <lineage>
        <taxon>Bacteria</taxon>
        <taxon>Thermotogati</taxon>
        <taxon>Deinococcota</taxon>
        <taxon>Deinococci</taxon>
        <taxon>Thermales</taxon>
        <taxon>Thermaceae</taxon>
        <taxon>Thermus</taxon>
    </lineage>
</organism>
<feature type="transmembrane region" description="Helical" evidence="7">
    <location>
        <begin position="84"/>
        <end position="108"/>
    </location>
</feature>
<dbReference type="AlphaFoldDB" id="A0A4V2IVD4"/>
<evidence type="ECO:0000256" key="5">
    <source>
        <dbReference type="ARBA" id="ARBA00022989"/>
    </source>
</evidence>
<feature type="transmembrane region" description="Helical" evidence="7">
    <location>
        <begin position="120"/>
        <end position="138"/>
    </location>
</feature>
<keyword evidence="10" id="KW-1185">Reference proteome</keyword>
<evidence type="ECO:0000256" key="3">
    <source>
        <dbReference type="ARBA" id="ARBA00022475"/>
    </source>
</evidence>